<sequence>MMFLIIVALSSYPAVPAFSHSSTHIFQPPRSHNLLSLLSSCNPYIVDSFSEESSKSGLSDLLSGKWPHRESKDNNSDCIQFVSPLLEDSYPPAVLEYEAQHHRFKPLLLYIPGFDGTILAPFLQFPSLGEEFDVRAMKIDNADRSTFVKLKERIVEYLLKECKGRSGGSNCDKVYLMGESFGGILSTEVAMELNKPKYKELIDLKGLVLVNPATSYLRSIVYELAPPIAAAKSSIPALEGAEYAFRLLTEVVPLFLGEREHRFVQQLIGIILFKGLPPVVNNAQREAYMGRVAFAIPLRLKFMPKDTFRWRLKEWMEVGSSRFEDRLKALRVARHVKDTVDVDADTQATLKVSEELRTTIVVGELDAMPSVEEAERLSSEMFQNAHVHVVKGSGHISSCGGSLHLIELLREVFPEVNVSRCSGYESCNISEELHGLEPRYDNSPIGMMPWQYWSKDNYRQVSKY</sequence>
<reference evidence="2" key="1">
    <citation type="submission" date="2023-06" db="EMBL/GenBank/DDBJ databases">
        <title>Survivors Of The Sea: Transcriptome response of Skeletonema marinoi to long-term dormancy.</title>
        <authorList>
            <person name="Pinder M.I.M."/>
            <person name="Kourtchenko O."/>
            <person name="Robertson E.K."/>
            <person name="Larsson T."/>
            <person name="Maumus F."/>
            <person name="Osuna-Cruz C.M."/>
            <person name="Vancaester E."/>
            <person name="Stenow R."/>
            <person name="Vandepoele K."/>
            <person name="Ploug H."/>
            <person name="Bruchert V."/>
            <person name="Godhe A."/>
            <person name="Topel M."/>
        </authorList>
    </citation>
    <scope>NUCLEOTIDE SEQUENCE</scope>
    <source>
        <strain evidence="2">R05AC</strain>
    </source>
</reference>
<feature type="chain" id="PRO_5042070750" evidence="1">
    <location>
        <begin position="18"/>
        <end position="464"/>
    </location>
</feature>
<evidence type="ECO:0000256" key="1">
    <source>
        <dbReference type="SAM" id="SignalP"/>
    </source>
</evidence>
<evidence type="ECO:0000313" key="2">
    <source>
        <dbReference type="EMBL" id="KAK1735237.1"/>
    </source>
</evidence>
<gene>
    <name evidence="2" type="ORF">QTG54_014303</name>
</gene>
<evidence type="ECO:0000313" key="3">
    <source>
        <dbReference type="Proteomes" id="UP001224775"/>
    </source>
</evidence>
<keyword evidence="1" id="KW-0732">Signal</keyword>
<keyword evidence="3" id="KW-1185">Reference proteome</keyword>
<keyword evidence="2" id="KW-0378">Hydrolase</keyword>
<dbReference type="PANTHER" id="PTHR22753">
    <property type="entry name" value="TRANSMEMBRANE PROTEIN 68"/>
    <property type="match status" value="1"/>
</dbReference>
<dbReference type="AlphaFoldDB" id="A0AAD9D645"/>
<protein>
    <submittedName>
        <fullName evidence="2">Alpha/beta hydrolase family protein</fullName>
    </submittedName>
</protein>
<dbReference type="GO" id="GO:0016020">
    <property type="term" value="C:membrane"/>
    <property type="evidence" value="ECO:0007669"/>
    <property type="project" value="TreeGrafter"/>
</dbReference>
<dbReference type="SUPFAM" id="SSF53474">
    <property type="entry name" value="alpha/beta-Hydrolases"/>
    <property type="match status" value="1"/>
</dbReference>
<name>A0AAD9D645_9STRA</name>
<comment type="caution">
    <text evidence="2">The sequence shown here is derived from an EMBL/GenBank/DDBJ whole genome shotgun (WGS) entry which is preliminary data.</text>
</comment>
<dbReference type="PANTHER" id="PTHR22753:SF14">
    <property type="entry name" value="MONOACYLGLYCEROL_DIACYLGLYCEROL O-ACYLTRANSFERASE"/>
    <property type="match status" value="1"/>
</dbReference>
<accession>A0AAD9D645</accession>
<dbReference type="Proteomes" id="UP001224775">
    <property type="component" value="Unassembled WGS sequence"/>
</dbReference>
<proteinExistence type="predicted"/>
<dbReference type="InterPro" id="IPR029058">
    <property type="entry name" value="AB_hydrolase_fold"/>
</dbReference>
<dbReference type="EMBL" id="JATAAI010000035">
    <property type="protein sequence ID" value="KAK1735237.1"/>
    <property type="molecule type" value="Genomic_DNA"/>
</dbReference>
<dbReference type="GO" id="GO:0016787">
    <property type="term" value="F:hydrolase activity"/>
    <property type="evidence" value="ECO:0007669"/>
    <property type="project" value="UniProtKB-KW"/>
</dbReference>
<dbReference type="Gene3D" id="3.40.50.1820">
    <property type="entry name" value="alpha/beta hydrolase"/>
    <property type="match status" value="1"/>
</dbReference>
<feature type="signal peptide" evidence="1">
    <location>
        <begin position="1"/>
        <end position="17"/>
    </location>
</feature>
<organism evidence="2 3">
    <name type="scientific">Skeletonema marinoi</name>
    <dbReference type="NCBI Taxonomy" id="267567"/>
    <lineage>
        <taxon>Eukaryota</taxon>
        <taxon>Sar</taxon>
        <taxon>Stramenopiles</taxon>
        <taxon>Ochrophyta</taxon>
        <taxon>Bacillariophyta</taxon>
        <taxon>Coscinodiscophyceae</taxon>
        <taxon>Thalassiosirophycidae</taxon>
        <taxon>Thalassiosirales</taxon>
        <taxon>Skeletonemataceae</taxon>
        <taxon>Skeletonema</taxon>
        <taxon>Skeletonema marinoi-dohrnii complex</taxon>
    </lineage>
</organism>